<proteinExistence type="inferred from homology"/>
<evidence type="ECO:0000256" key="2">
    <source>
        <dbReference type="HAMAP-Rule" id="MF_01477"/>
    </source>
</evidence>
<comment type="similarity">
    <text evidence="1 2">Belongs to the Iojap/RsfS family.</text>
</comment>
<keyword evidence="2" id="KW-0678">Repressor</keyword>
<dbReference type="HAMAP" id="MF_01477">
    <property type="entry name" value="Iojap_RsfS"/>
    <property type="match status" value="1"/>
</dbReference>
<dbReference type="PANTHER" id="PTHR21043">
    <property type="entry name" value="IOJAP SUPERFAMILY ORTHOLOG"/>
    <property type="match status" value="1"/>
</dbReference>
<keyword evidence="2" id="KW-0810">Translation regulation</keyword>
<sequence length="115" mass="13340">MSLNSEEILTIVNHAIEEKKGNEITSLNIKEISLIADYFVICHGNSEPQVKAIAEEVKKRVEEKNGLIKRMEGYDTARWVLIDIGDVIVHIFHREEREYYNIERLWSDAKVVENA</sequence>
<accession>A0ABT9IUK2</accession>
<dbReference type="Pfam" id="PF02410">
    <property type="entry name" value="RsfS"/>
    <property type="match status" value="1"/>
</dbReference>
<dbReference type="NCBIfam" id="TIGR00090">
    <property type="entry name" value="rsfS_iojap_ybeB"/>
    <property type="match status" value="1"/>
</dbReference>
<gene>
    <name evidence="2 3" type="primary">rsfS</name>
    <name evidence="3" type="ORF">Q5Y73_02855</name>
</gene>
<evidence type="ECO:0000256" key="1">
    <source>
        <dbReference type="ARBA" id="ARBA00010574"/>
    </source>
</evidence>
<dbReference type="EMBL" id="JAVAMP010000001">
    <property type="protein sequence ID" value="MDP5273034.1"/>
    <property type="molecule type" value="Genomic_DNA"/>
</dbReference>
<keyword evidence="2" id="KW-0963">Cytoplasm</keyword>
<protein>
    <recommendedName>
        <fullName evidence="2">Ribosomal silencing factor RsfS</fullName>
    </recommendedName>
</protein>
<keyword evidence="4" id="KW-1185">Reference proteome</keyword>
<comment type="function">
    <text evidence="2">Functions as a ribosomal silencing factor. Interacts with ribosomal protein uL14 (rplN), blocking formation of intersubunit bridge B8. Prevents association of the 30S and 50S ribosomal subunits and the formation of functional ribosomes, thus repressing translation.</text>
</comment>
<name>A0ABT9IUK2_9BACL</name>
<dbReference type="InterPro" id="IPR043519">
    <property type="entry name" value="NT_sf"/>
</dbReference>
<dbReference type="Proteomes" id="UP001231941">
    <property type="component" value="Unassembled WGS sequence"/>
</dbReference>
<dbReference type="RefSeq" id="WP_305990327.1">
    <property type="nucleotide sequence ID" value="NZ_JAVAMP010000001.1"/>
</dbReference>
<reference evidence="3 4" key="1">
    <citation type="submission" date="2023-08" db="EMBL/GenBank/DDBJ databases">
        <authorList>
            <person name="Park J.-S."/>
        </authorList>
    </citation>
    <scope>NUCLEOTIDE SEQUENCE [LARGE SCALE GENOMIC DNA]</scope>
    <source>
        <strain evidence="3 4">2205SS18-9</strain>
    </source>
</reference>
<comment type="subunit">
    <text evidence="2">Interacts with ribosomal protein uL14 (rplN).</text>
</comment>
<organism evidence="3 4">
    <name type="scientific">Chengkuizengella axinellae</name>
    <dbReference type="NCBI Taxonomy" id="3064388"/>
    <lineage>
        <taxon>Bacteria</taxon>
        <taxon>Bacillati</taxon>
        <taxon>Bacillota</taxon>
        <taxon>Bacilli</taxon>
        <taxon>Bacillales</taxon>
        <taxon>Paenibacillaceae</taxon>
        <taxon>Chengkuizengella</taxon>
    </lineage>
</organism>
<dbReference type="PANTHER" id="PTHR21043:SF0">
    <property type="entry name" value="MITOCHONDRIAL ASSEMBLY OF RIBOSOMAL LARGE SUBUNIT PROTEIN 1"/>
    <property type="match status" value="1"/>
</dbReference>
<evidence type="ECO:0000313" key="3">
    <source>
        <dbReference type="EMBL" id="MDP5273034.1"/>
    </source>
</evidence>
<comment type="caution">
    <text evidence="3">The sequence shown here is derived from an EMBL/GenBank/DDBJ whole genome shotgun (WGS) entry which is preliminary data.</text>
</comment>
<evidence type="ECO:0000313" key="4">
    <source>
        <dbReference type="Proteomes" id="UP001231941"/>
    </source>
</evidence>
<comment type="subcellular location">
    <subcellularLocation>
        <location evidence="2">Cytoplasm</location>
    </subcellularLocation>
</comment>
<dbReference type="Gene3D" id="3.30.460.10">
    <property type="entry name" value="Beta Polymerase, domain 2"/>
    <property type="match status" value="1"/>
</dbReference>
<dbReference type="SUPFAM" id="SSF81301">
    <property type="entry name" value="Nucleotidyltransferase"/>
    <property type="match status" value="1"/>
</dbReference>
<dbReference type="InterPro" id="IPR004394">
    <property type="entry name" value="Iojap/RsfS/C7orf30"/>
</dbReference>